<evidence type="ECO:0008006" key="8">
    <source>
        <dbReference type="Google" id="ProtNLM"/>
    </source>
</evidence>
<keyword evidence="6" id="KW-0066">ATP synthesis</keyword>
<name>X0XSQ9_9ZZZZ</name>
<evidence type="ECO:0000256" key="1">
    <source>
        <dbReference type="ARBA" id="ARBA00004370"/>
    </source>
</evidence>
<feature type="non-terminal residue" evidence="7">
    <location>
        <position position="58"/>
    </location>
</feature>
<evidence type="ECO:0000313" key="7">
    <source>
        <dbReference type="EMBL" id="GAG46285.1"/>
    </source>
</evidence>
<evidence type="ECO:0000256" key="4">
    <source>
        <dbReference type="ARBA" id="ARBA00023065"/>
    </source>
</evidence>
<dbReference type="EMBL" id="BARS01056843">
    <property type="protein sequence ID" value="GAG46285.1"/>
    <property type="molecule type" value="Genomic_DNA"/>
</dbReference>
<dbReference type="Gene3D" id="1.10.520.20">
    <property type="entry name" value="N-terminal domain of the delta subunit of the F1F0-ATP synthase"/>
    <property type="match status" value="1"/>
</dbReference>
<comment type="subcellular location">
    <subcellularLocation>
        <location evidence="1">Membrane</location>
    </subcellularLocation>
</comment>
<reference evidence="7" key="1">
    <citation type="journal article" date="2014" name="Front. Microbiol.">
        <title>High frequency of phylogenetically diverse reductive dehalogenase-homologous genes in deep subseafloor sedimentary metagenomes.</title>
        <authorList>
            <person name="Kawai M."/>
            <person name="Futagami T."/>
            <person name="Toyoda A."/>
            <person name="Takaki Y."/>
            <person name="Nishi S."/>
            <person name="Hori S."/>
            <person name="Arai W."/>
            <person name="Tsubouchi T."/>
            <person name="Morono Y."/>
            <person name="Uchiyama I."/>
            <person name="Ito T."/>
            <person name="Fujiyama A."/>
            <person name="Inagaki F."/>
            <person name="Takami H."/>
        </authorList>
    </citation>
    <scope>NUCLEOTIDE SEQUENCE</scope>
    <source>
        <strain evidence="7">Expedition CK06-06</strain>
    </source>
</reference>
<dbReference type="SUPFAM" id="SSF47928">
    <property type="entry name" value="N-terminal domain of the delta subunit of the F1F0-ATP synthase"/>
    <property type="match status" value="1"/>
</dbReference>
<protein>
    <recommendedName>
        <fullName evidence="8">ATP synthase subunit delta</fullName>
    </recommendedName>
</protein>
<accession>X0XSQ9</accession>
<evidence type="ECO:0000256" key="3">
    <source>
        <dbReference type="ARBA" id="ARBA00022781"/>
    </source>
</evidence>
<dbReference type="InterPro" id="IPR026015">
    <property type="entry name" value="ATP_synth_OSCP/delta_N_sf"/>
</dbReference>
<keyword evidence="5" id="KW-0472">Membrane</keyword>
<dbReference type="AlphaFoldDB" id="X0XSQ9"/>
<proteinExistence type="predicted"/>
<evidence type="ECO:0000256" key="6">
    <source>
        <dbReference type="ARBA" id="ARBA00023310"/>
    </source>
</evidence>
<dbReference type="GO" id="GO:0046933">
    <property type="term" value="F:proton-transporting ATP synthase activity, rotational mechanism"/>
    <property type="evidence" value="ECO:0007669"/>
    <property type="project" value="InterPro"/>
</dbReference>
<dbReference type="GO" id="GO:0016020">
    <property type="term" value="C:membrane"/>
    <property type="evidence" value="ECO:0007669"/>
    <property type="project" value="UniProtKB-SubCell"/>
</dbReference>
<keyword evidence="3" id="KW-0375">Hydrogen ion transport</keyword>
<keyword evidence="2" id="KW-0813">Transport</keyword>
<evidence type="ECO:0000256" key="2">
    <source>
        <dbReference type="ARBA" id="ARBA00022448"/>
    </source>
</evidence>
<dbReference type="Pfam" id="PF00213">
    <property type="entry name" value="OSCP"/>
    <property type="match status" value="1"/>
</dbReference>
<comment type="caution">
    <text evidence="7">The sequence shown here is derived from an EMBL/GenBank/DDBJ whole genome shotgun (WGS) entry which is preliminary data.</text>
</comment>
<sequence>MRSSAAARRYARALFALARESGRVPEVRGELQQLADLLAANEELRNALFRPLHPVAQR</sequence>
<gene>
    <name evidence="7" type="ORF">S01H1_83570</name>
</gene>
<organism evidence="7">
    <name type="scientific">marine sediment metagenome</name>
    <dbReference type="NCBI Taxonomy" id="412755"/>
    <lineage>
        <taxon>unclassified sequences</taxon>
        <taxon>metagenomes</taxon>
        <taxon>ecological metagenomes</taxon>
    </lineage>
</organism>
<evidence type="ECO:0000256" key="5">
    <source>
        <dbReference type="ARBA" id="ARBA00023136"/>
    </source>
</evidence>
<keyword evidence="4" id="KW-0406">Ion transport</keyword>
<dbReference type="InterPro" id="IPR000711">
    <property type="entry name" value="ATPase_OSCP/dsu"/>
</dbReference>